<sequence>MESIVFILLIGIGATLVMDLWALLRKQLFGISPTNWGMVGRWIGHMRKGQLRHTSISSAHAVHGESTIGWTAHYLIGIAYAALLIFICGESWLFEPTLGPAVALGIATVVAPFFILQPGMGAGIAASKTPNPNTARLHSIINHVVFGVGLYLSALLIRPLLSIWL</sequence>
<dbReference type="RefSeq" id="WP_014949963.1">
    <property type="nucleotide sequence ID" value="NZ_CP012202.1"/>
</dbReference>
<feature type="transmembrane region" description="Helical" evidence="1">
    <location>
        <begin position="100"/>
        <end position="119"/>
    </location>
</feature>
<dbReference type="Pfam" id="PF11158">
    <property type="entry name" value="DUF2938"/>
    <property type="match status" value="1"/>
</dbReference>
<proteinExistence type="predicted"/>
<comment type="caution">
    <text evidence="2">The sequence shown here is derived from an EMBL/GenBank/DDBJ whole genome shotgun (WGS) entry which is preliminary data.</text>
</comment>
<feature type="transmembrane region" description="Helical" evidence="1">
    <location>
        <begin position="140"/>
        <end position="161"/>
    </location>
</feature>
<name>A0A1E7DDV7_ALTMA</name>
<keyword evidence="3" id="KW-1185">Reference proteome</keyword>
<feature type="transmembrane region" description="Helical" evidence="1">
    <location>
        <begin position="74"/>
        <end position="94"/>
    </location>
</feature>
<protein>
    <recommendedName>
        <fullName evidence="4">DUF2938 domain-containing protein</fullName>
    </recommendedName>
</protein>
<reference evidence="2 3" key="1">
    <citation type="submission" date="2016-09" db="EMBL/GenBank/DDBJ databases">
        <title>Draft Genome Sequence of four Alteromonas macleodii strains isolated from copper coupons and grown long-term at elevated copper levels.</title>
        <authorList>
            <person name="Cusick K."/>
            <person name="Dale J."/>
            <person name="Little B."/>
            <person name="Biffinger J."/>
        </authorList>
    </citation>
    <scope>NUCLEOTIDE SEQUENCE [LARGE SCALE GENOMIC DNA]</scope>
    <source>
        <strain evidence="2 3">KCP01</strain>
    </source>
</reference>
<dbReference type="EMBL" id="MIPY01000014">
    <property type="protein sequence ID" value="OES31496.1"/>
    <property type="molecule type" value="Genomic_DNA"/>
</dbReference>
<keyword evidence="1" id="KW-0812">Transmembrane</keyword>
<feature type="transmembrane region" description="Helical" evidence="1">
    <location>
        <begin position="6"/>
        <end position="24"/>
    </location>
</feature>
<evidence type="ECO:0000313" key="2">
    <source>
        <dbReference type="EMBL" id="OES31496.1"/>
    </source>
</evidence>
<evidence type="ECO:0000256" key="1">
    <source>
        <dbReference type="SAM" id="Phobius"/>
    </source>
</evidence>
<keyword evidence="1" id="KW-0472">Membrane</keyword>
<evidence type="ECO:0000313" key="3">
    <source>
        <dbReference type="Proteomes" id="UP000095392"/>
    </source>
</evidence>
<dbReference type="Proteomes" id="UP000095392">
    <property type="component" value="Unassembled WGS sequence"/>
</dbReference>
<dbReference type="AlphaFoldDB" id="A0A1E7DDV7"/>
<gene>
    <name evidence="2" type="ORF">BFV95_2573</name>
</gene>
<evidence type="ECO:0008006" key="4">
    <source>
        <dbReference type="Google" id="ProtNLM"/>
    </source>
</evidence>
<dbReference type="InterPro" id="IPR021329">
    <property type="entry name" value="DUF2938"/>
</dbReference>
<keyword evidence="1" id="KW-1133">Transmembrane helix</keyword>
<accession>A0A1E7DDV7</accession>
<organism evidence="2 3">
    <name type="scientific">Alteromonas macleodii</name>
    <name type="common">Pseudoalteromonas macleodii</name>
    <dbReference type="NCBI Taxonomy" id="28108"/>
    <lineage>
        <taxon>Bacteria</taxon>
        <taxon>Pseudomonadati</taxon>
        <taxon>Pseudomonadota</taxon>
        <taxon>Gammaproteobacteria</taxon>
        <taxon>Alteromonadales</taxon>
        <taxon>Alteromonadaceae</taxon>
        <taxon>Alteromonas/Salinimonas group</taxon>
        <taxon>Alteromonas</taxon>
    </lineage>
</organism>